<reference evidence="1" key="1">
    <citation type="submission" date="2019-08" db="EMBL/GenBank/DDBJ databases">
        <title>The genome of the North American firefly Photinus pyralis.</title>
        <authorList>
            <consortium name="Photinus pyralis genome working group"/>
            <person name="Fallon T.R."/>
            <person name="Sander Lower S.E."/>
            <person name="Weng J.-K."/>
        </authorList>
    </citation>
    <scope>NUCLEOTIDE SEQUENCE</scope>
    <source>
        <strain evidence="1">TRF0915ILg1</strain>
        <tissue evidence="1">Whole body</tissue>
    </source>
</reference>
<comment type="caution">
    <text evidence="1">The sequence shown here is derived from an EMBL/GenBank/DDBJ whole genome shotgun (WGS) entry which is preliminary data.</text>
</comment>
<sequence>MIAVVIPFLKEDATVQAACSYGVNLLHALEHESDVFYTFSNFSASIRYLVEKSIGAKDETATAAIHLLKQLITNQICSQATCTSSIVISFKQLFYGNVSKVLQVLEFLRQLLMYGNQQNPLLIRFCENELLEIYHRIHIFTSIPETASESFKVLKLLLLKSDNLAFSLVTPHTLPLICKNNMKQHVLKPFLEFLVEWLKKIILISYIEIPVHILQLFMNWIPYYEENYEHAKKITRLLNSYESSSQPSSSFELKHWH</sequence>
<proteinExistence type="predicted"/>
<keyword evidence="2" id="KW-1185">Reference proteome</keyword>
<dbReference type="AlphaFoldDB" id="A0A8K0GCV6"/>
<protein>
    <submittedName>
        <fullName evidence="1">Uncharacterized protein</fullName>
    </submittedName>
</protein>
<gene>
    <name evidence="1" type="ORF">ILUMI_12508</name>
</gene>
<accession>A0A8K0GCV6</accession>
<dbReference type="OrthoDB" id="10676042at2759"/>
<evidence type="ECO:0000313" key="1">
    <source>
        <dbReference type="EMBL" id="KAF2893653.1"/>
    </source>
</evidence>
<dbReference type="EMBL" id="VTPC01007781">
    <property type="protein sequence ID" value="KAF2893653.1"/>
    <property type="molecule type" value="Genomic_DNA"/>
</dbReference>
<evidence type="ECO:0000313" key="2">
    <source>
        <dbReference type="Proteomes" id="UP000801492"/>
    </source>
</evidence>
<dbReference type="Proteomes" id="UP000801492">
    <property type="component" value="Unassembled WGS sequence"/>
</dbReference>
<name>A0A8K0GCV6_IGNLU</name>
<organism evidence="1 2">
    <name type="scientific">Ignelater luminosus</name>
    <name type="common">Cucubano</name>
    <name type="synonym">Pyrophorus luminosus</name>
    <dbReference type="NCBI Taxonomy" id="2038154"/>
    <lineage>
        <taxon>Eukaryota</taxon>
        <taxon>Metazoa</taxon>
        <taxon>Ecdysozoa</taxon>
        <taxon>Arthropoda</taxon>
        <taxon>Hexapoda</taxon>
        <taxon>Insecta</taxon>
        <taxon>Pterygota</taxon>
        <taxon>Neoptera</taxon>
        <taxon>Endopterygota</taxon>
        <taxon>Coleoptera</taxon>
        <taxon>Polyphaga</taxon>
        <taxon>Elateriformia</taxon>
        <taxon>Elateroidea</taxon>
        <taxon>Elateridae</taxon>
        <taxon>Agrypninae</taxon>
        <taxon>Pyrophorini</taxon>
        <taxon>Ignelater</taxon>
    </lineage>
</organism>